<feature type="signal peptide" evidence="1">
    <location>
        <begin position="1"/>
        <end position="18"/>
    </location>
</feature>
<keyword evidence="3" id="KW-1185">Reference proteome</keyword>
<evidence type="ECO:0000313" key="3">
    <source>
        <dbReference type="Proteomes" id="UP000327118"/>
    </source>
</evidence>
<gene>
    <name evidence="2" type="ORF">BDV28DRAFT_145365</name>
</gene>
<accession>A0A5N6ZJ40</accession>
<dbReference type="Gene3D" id="2.30.60.10">
    <property type="entry name" value="Cyanovirin-N"/>
    <property type="match status" value="1"/>
</dbReference>
<evidence type="ECO:0000256" key="1">
    <source>
        <dbReference type="SAM" id="SignalP"/>
    </source>
</evidence>
<organism evidence="2 3">
    <name type="scientific">Aspergillus coremiiformis</name>
    <dbReference type="NCBI Taxonomy" id="138285"/>
    <lineage>
        <taxon>Eukaryota</taxon>
        <taxon>Fungi</taxon>
        <taxon>Dikarya</taxon>
        <taxon>Ascomycota</taxon>
        <taxon>Pezizomycotina</taxon>
        <taxon>Eurotiomycetes</taxon>
        <taxon>Eurotiomycetidae</taxon>
        <taxon>Eurotiales</taxon>
        <taxon>Aspergillaceae</taxon>
        <taxon>Aspergillus</taxon>
        <taxon>Aspergillus subgen. Circumdati</taxon>
    </lineage>
</organism>
<dbReference type="AlphaFoldDB" id="A0A5N6ZJ40"/>
<dbReference type="OrthoDB" id="4480031at2759"/>
<proteinExistence type="predicted"/>
<evidence type="ECO:0000313" key="2">
    <source>
        <dbReference type="EMBL" id="KAE8356180.1"/>
    </source>
</evidence>
<keyword evidence="1" id="KW-0732">Signal</keyword>
<protein>
    <recommendedName>
        <fullName evidence="4">Cyanovirin-N domain-containing protein</fullName>
    </recommendedName>
</protein>
<feature type="chain" id="PRO_5025046399" description="Cyanovirin-N domain-containing protein" evidence="1">
    <location>
        <begin position="19"/>
        <end position="203"/>
    </location>
</feature>
<dbReference type="InterPro" id="IPR036673">
    <property type="entry name" value="Cyanovirin-N_sf"/>
</dbReference>
<dbReference type="Proteomes" id="UP000327118">
    <property type="component" value="Unassembled WGS sequence"/>
</dbReference>
<dbReference type="EMBL" id="ML739041">
    <property type="protein sequence ID" value="KAE8356180.1"/>
    <property type="molecule type" value="Genomic_DNA"/>
</dbReference>
<name>A0A5N6ZJ40_9EURO</name>
<evidence type="ECO:0008006" key="4">
    <source>
        <dbReference type="Google" id="ProtNLM"/>
    </source>
</evidence>
<reference evidence="3" key="1">
    <citation type="submission" date="2019-04" db="EMBL/GenBank/DDBJ databases">
        <title>Friends and foes A comparative genomics studyof 23 Aspergillus species from section Flavi.</title>
        <authorList>
            <consortium name="DOE Joint Genome Institute"/>
            <person name="Kjaerbolling I."/>
            <person name="Vesth T."/>
            <person name="Frisvad J.C."/>
            <person name="Nybo J.L."/>
            <person name="Theobald S."/>
            <person name="Kildgaard S."/>
            <person name="Isbrandt T."/>
            <person name="Kuo A."/>
            <person name="Sato A."/>
            <person name="Lyhne E.K."/>
            <person name="Kogle M.E."/>
            <person name="Wiebenga A."/>
            <person name="Kun R.S."/>
            <person name="Lubbers R.J."/>
            <person name="Makela M.R."/>
            <person name="Barry K."/>
            <person name="Chovatia M."/>
            <person name="Clum A."/>
            <person name="Daum C."/>
            <person name="Haridas S."/>
            <person name="He G."/>
            <person name="LaButti K."/>
            <person name="Lipzen A."/>
            <person name="Mondo S."/>
            <person name="Riley R."/>
            <person name="Salamov A."/>
            <person name="Simmons B.A."/>
            <person name="Magnuson J.K."/>
            <person name="Henrissat B."/>
            <person name="Mortensen U.H."/>
            <person name="Larsen T.O."/>
            <person name="Devries R.P."/>
            <person name="Grigoriev I.V."/>
            <person name="Machida M."/>
            <person name="Baker S.E."/>
            <person name="Andersen M.R."/>
        </authorList>
    </citation>
    <scope>NUCLEOTIDE SEQUENCE [LARGE SCALE GENOMIC DNA]</scope>
    <source>
        <strain evidence="3">CBS 553.77</strain>
    </source>
</reference>
<sequence>MPRFLILIALFLSALVAGQGPSFSSLRGPKKGDETILVPGQERLERNCQDIKLIQKFQPIPPKPGRPPPRLPPQLIQAKGRRRGRDNIVRLEVTSLDLDKCLGWSTRGPGSLVPKSSGNGLMKGGCTSCRYQPHRPFQGETPELDYNMACWCRNVPKKTFANSDPVTGEKADIRYFNLDRVIAVKNGRLTCFERQGELVETFI</sequence>